<dbReference type="RefSeq" id="WP_191187985.1">
    <property type="nucleotide sequence ID" value="NZ_JACWMY010000003.1"/>
</dbReference>
<dbReference type="Proteomes" id="UP000606600">
    <property type="component" value="Unassembled WGS sequence"/>
</dbReference>
<dbReference type="InterPro" id="IPR031709">
    <property type="entry name" value="PutAbiC"/>
</dbReference>
<organism evidence="2 3">
    <name type="scientific">Mucilaginibacter pankratovii</name>
    <dbReference type="NCBI Taxonomy" id="2772110"/>
    <lineage>
        <taxon>Bacteria</taxon>
        <taxon>Pseudomonadati</taxon>
        <taxon>Bacteroidota</taxon>
        <taxon>Sphingobacteriia</taxon>
        <taxon>Sphingobacteriales</taxon>
        <taxon>Sphingobacteriaceae</taxon>
        <taxon>Mucilaginibacter</taxon>
    </lineage>
</organism>
<comment type="caution">
    <text evidence="2">The sequence shown here is derived from an EMBL/GenBank/DDBJ whole genome shotgun (WGS) entry which is preliminary data.</text>
</comment>
<accession>A0ABR7WMA0</accession>
<sequence length="367" mass="43091">MKTFFSSWWIVLLIFFSFVIAAIYLRYLSIWTIVQYYSYIHHPEKFNTETTAQIGDTIGGTTAPFIALLAGFLTFIAFWAQLRANNQVQDQFKLQQFESQFFEMIRLHKENINEMKIAGYSYLTATTISKSDGNETISRTQIERSIEGRKVFVSMVKELNACFAVCKSCGDKFNIPQGDLKEIAYRLFFFGSFSSLIDDHGHVDFIAACRVKLKEIRIEHKDTFGGKKEFLVGGQNVDLHIKYAPFTGHESRLAHYYRHLFSAVKFVVRKEQEQLFTYEKSREYLKIVRAQMSNDEQILLYHNYISGLGEAWEKSQNRFLSRYRMLHNLPLNRVRFVEAPRLHFRERILEIKKQSKGNDPMFEWGDE</sequence>
<gene>
    <name evidence="2" type="ORF">IDJ77_05715</name>
</gene>
<feature type="transmembrane region" description="Helical" evidence="1">
    <location>
        <begin position="6"/>
        <end position="25"/>
    </location>
</feature>
<keyword evidence="1" id="KW-0472">Membrane</keyword>
<keyword evidence="1" id="KW-1133">Transmembrane helix</keyword>
<dbReference type="EMBL" id="JACWMY010000003">
    <property type="protein sequence ID" value="MBD1363303.1"/>
    <property type="molecule type" value="Genomic_DNA"/>
</dbReference>
<reference evidence="2 3" key="1">
    <citation type="submission" date="2020-09" db="EMBL/GenBank/DDBJ databases">
        <title>Novel species of Mucilaginibacter isolated from a glacier on the Tibetan Plateau.</title>
        <authorList>
            <person name="Liu Q."/>
            <person name="Xin Y.-H."/>
        </authorList>
    </citation>
    <scope>NUCLEOTIDE SEQUENCE [LARGE SCALE GENOMIC DNA]</scope>
    <source>
        <strain evidence="2 3">ZT4R22</strain>
    </source>
</reference>
<feature type="transmembrane region" description="Helical" evidence="1">
    <location>
        <begin position="63"/>
        <end position="82"/>
    </location>
</feature>
<dbReference type="Pfam" id="PF16872">
    <property type="entry name" value="putAbiC"/>
    <property type="match status" value="1"/>
</dbReference>
<evidence type="ECO:0000256" key="1">
    <source>
        <dbReference type="SAM" id="Phobius"/>
    </source>
</evidence>
<name>A0ABR7WMA0_9SPHI</name>
<evidence type="ECO:0000313" key="2">
    <source>
        <dbReference type="EMBL" id="MBD1363303.1"/>
    </source>
</evidence>
<keyword evidence="1" id="KW-0812">Transmembrane</keyword>
<evidence type="ECO:0000313" key="3">
    <source>
        <dbReference type="Proteomes" id="UP000606600"/>
    </source>
</evidence>
<keyword evidence="3" id="KW-1185">Reference proteome</keyword>
<proteinExistence type="predicted"/>
<protein>
    <submittedName>
        <fullName evidence="2">Phage abortive infection protein</fullName>
    </submittedName>
</protein>